<accession>A0A059DJ30</accession>
<dbReference type="AlphaFoldDB" id="A0A059DJ30"/>
<name>A0A059DJ30_EUCGR</name>
<reference evidence="2" key="1">
    <citation type="submission" date="2013-07" db="EMBL/GenBank/DDBJ databases">
        <title>The genome of Eucalyptus grandis.</title>
        <authorList>
            <person name="Schmutz J."/>
            <person name="Hayes R."/>
            <person name="Myburg A."/>
            <person name="Tuskan G."/>
            <person name="Grattapaglia D."/>
            <person name="Rokhsar D.S."/>
        </authorList>
    </citation>
    <scope>NUCLEOTIDE SEQUENCE</scope>
    <source>
        <tissue evidence="2">Leaf extractions</tissue>
    </source>
</reference>
<sequence>MQYQLGIFRLKLTSDSEAPSEKVESSLWRKLAIVSTKTQAIASAFSDPIHFFKALVNAYFGAALLETDQLVARVLRNPRRVHTPGRHGHKRLSCSRKKTG</sequence>
<feature type="region of interest" description="Disordered" evidence="1">
    <location>
        <begin position="80"/>
        <end position="100"/>
    </location>
</feature>
<protein>
    <submittedName>
        <fullName evidence="2">Uncharacterized protein</fullName>
    </submittedName>
</protein>
<evidence type="ECO:0000256" key="1">
    <source>
        <dbReference type="SAM" id="MobiDB-lite"/>
    </source>
</evidence>
<dbReference type="InParanoid" id="A0A059DJ30"/>
<gene>
    <name evidence="2" type="ORF">EUGRSUZ_A02494</name>
</gene>
<dbReference type="Gramene" id="KCW90345">
    <property type="protein sequence ID" value="KCW90345"/>
    <property type="gene ID" value="EUGRSUZ_A02494"/>
</dbReference>
<dbReference type="EMBL" id="KK198753">
    <property type="protein sequence ID" value="KCW90345.1"/>
    <property type="molecule type" value="Genomic_DNA"/>
</dbReference>
<evidence type="ECO:0000313" key="2">
    <source>
        <dbReference type="EMBL" id="KCW90345.1"/>
    </source>
</evidence>
<organism evidence="2">
    <name type="scientific">Eucalyptus grandis</name>
    <name type="common">Flooded gum</name>
    <dbReference type="NCBI Taxonomy" id="71139"/>
    <lineage>
        <taxon>Eukaryota</taxon>
        <taxon>Viridiplantae</taxon>
        <taxon>Streptophyta</taxon>
        <taxon>Embryophyta</taxon>
        <taxon>Tracheophyta</taxon>
        <taxon>Spermatophyta</taxon>
        <taxon>Magnoliopsida</taxon>
        <taxon>eudicotyledons</taxon>
        <taxon>Gunneridae</taxon>
        <taxon>Pentapetalae</taxon>
        <taxon>rosids</taxon>
        <taxon>malvids</taxon>
        <taxon>Myrtales</taxon>
        <taxon>Myrtaceae</taxon>
        <taxon>Myrtoideae</taxon>
        <taxon>Eucalypteae</taxon>
        <taxon>Eucalyptus</taxon>
    </lineage>
</organism>
<proteinExistence type="predicted"/>